<proteinExistence type="predicted"/>
<dbReference type="Proteomes" id="UP000543030">
    <property type="component" value="Unassembled WGS sequence"/>
</dbReference>
<dbReference type="SUPFAM" id="SSF141371">
    <property type="entry name" value="PilZ domain-like"/>
    <property type="match status" value="1"/>
</dbReference>
<keyword evidence="3" id="KW-1185">Reference proteome</keyword>
<dbReference type="GO" id="GO:0035438">
    <property type="term" value="F:cyclic-di-GMP binding"/>
    <property type="evidence" value="ECO:0007669"/>
    <property type="project" value="InterPro"/>
</dbReference>
<comment type="caution">
    <text evidence="2">The sequence shown here is derived from an EMBL/GenBank/DDBJ whole genome shotgun (WGS) entry which is preliminary data.</text>
</comment>
<accession>A0A840R905</accession>
<feature type="domain" description="PilZ" evidence="1">
    <location>
        <begin position="6"/>
        <end position="98"/>
    </location>
</feature>
<gene>
    <name evidence="2" type="ORF">HNQ50_000087</name>
</gene>
<evidence type="ECO:0000313" key="2">
    <source>
        <dbReference type="EMBL" id="MBB5189377.1"/>
    </source>
</evidence>
<reference evidence="2 3" key="1">
    <citation type="submission" date="2020-08" db="EMBL/GenBank/DDBJ databases">
        <title>Genomic Encyclopedia of Type Strains, Phase IV (KMG-IV): sequencing the most valuable type-strain genomes for metagenomic binning, comparative biology and taxonomic classification.</title>
        <authorList>
            <person name="Goeker M."/>
        </authorList>
    </citation>
    <scope>NUCLEOTIDE SEQUENCE [LARGE SCALE GENOMIC DNA]</scope>
    <source>
        <strain evidence="2 3">DSM 18233</strain>
    </source>
</reference>
<protein>
    <recommendedName>
        <fullName evidence="1">PilZ domain-containing protein</fullName>
    </recommendedName>
</protein>
<dbReference type="AlphaFoldDB" id="A0A840R905"/>
<dbReference type="InterPro" id="IPR009875">
    <property type="entry name" value="PilZ_domain"/>
</dbReference>
<organism evidence="2 3">
    <name type="scientific">Silvimonas terrae</name>
    <dbReference type="NCBI Taxonomy" id="300266"/>
    <lineage>
        <taxon>Bacteria</taxon>
        <taxon>Pseudomonadati</taxon>
        <taxon>Pseudomonadota</taxon>
        <taxon>Betaproteobacteria</taxon>
        <taxon>Neisseriales</taxon>
        <taxon>Chitinibacteraceae</taxon>
        <taxon>Silvimonas</taxon>
    </lineage>
</organism>
<evidence type="ECO:0000259" key="1">
    <source>
        <dbReference type="Pfam" id="PF07238"/>
    </source>
</evidence>
<dbReference type="EMBL" id="JACHHN010000001">
    <property type="protein sequence ID" value="MBB5189377.1"/>
    <property type="molecule type" value="Genomic_DNA"/>
</dbReference>
<evidence type="ECO:0000313" key="3">
    <source>
        <dbReference type="Proteomes" id="UP000543030"/>
    </source>
</evidence>
<name>A0A840R905_9NEIS</name>
<dbReference type="Pfam" id="PF07238">
    <property type="entry name" value="PilZ"/>
    <property type="match status" value="1"/>
</dbReference>
<dbReference type="Gene3D" id="2.40.10.220">
    <property type="entry name" value="predicted glycosyltransferase like domains"/>
    <property type="match status" value="1"/>
</dbReference>
<sequence>MMGNQEKRGARRVPVNCEVKLRFRDAAPAQYGTCTDLSVGGMTVRTSYVPRLEEVFDVLMMPPAVGGSRKPFAATVRVRRCHEVERGRMYELGLEIVEVLQ</sequence>